<evidence type="ECO:0000313" key="1">
    <source>
        <dbReference type="EMBL" id="GAA0365688.1"/>
    </source>
</evidence>
<sequence>MNLYRTEDTIDFLKSAVRSYNNETILQVKLMEKVNNRTLTFSDGPTNSPLKKGKTF</sequence>
<protein>
    <submittedName>
        <fullName evidence="1">Uncharacterized protein</fullName>
    </submittedName>
</protein>
<dbReference type="EMBL" id="BAAACW010000110">
    <property type="protein sequence ID" value="GAA0365688.1"/>
    <property type="molecule type" value="Genomic_DNA"/>
</dbReference>
<name>A0ABP3HBN4_9LACT</name>
<accession>A0ABP3HBN4</accession>
<organism evidence="1 2">
    <name type="scientific">Alkalibacterium iburiense</name>
    <dbReference type="NCBI Taxonomy" id="290589"/>
    <lineage>
        <taxon>Bacteria</taxon>
        <taxon>Bacillati</taxon>
        <taxon>Bacillota</taxon>
        <taxon>Bacilli</taxon>
        <taxon>Lactobacillales</taxon>
        <taxon>Carnobacteriaceae</taxon>
        <taxon>Alkalibacterium</taxon>
    </lineage>
</organism>
<keyword evidence="2" id="KW-1185">Reference proteome</keyword>
<dbReference type="Proteomes" id="UP001501166">
    <property type="component" value="Unassembled WGS sequence"/>
</dbReference>
<proteinExistence type="predicted"/>
<reference evidence="2" key="1">
    <citation type="journal article" date="2019" name="Int. J. Syst. Evol. Microbiol.">
        <title>The Global Catalogue of Microorganisms (GCM) 10K type strain sequencing project: providing services to taxonomists for standard genome sequencing and annotation.</title>
        <authorList>
            <consortium name="The Broad Institute Genomics Platform"/>
            <consortium name="The Broad Institute Genome Sequencing Center for Infectious Disease"/>
            <person name="Wu L."/>
            <person name="Ma J."/>
        </authorList>
    </citation>
    <scope>NUCLEOTIDE SEQUENCE [LARGE SCALE GENOMIC DNA]</scope>
    <source>
        <strain evidence="2">JCM 12662</strain>
    </source>
</reference>
<gene>
    <name evidence="1" type="ORF">GCM10008932_17330</name>
</gene>
<comment type="caution">
    <text evidence="1">The sequence shown here is derived from an EMBL/GenBank/DDBJ whole genome shotgun (WGS) entry which is preliminary data.</text>
</comment>
<evidence type="ECO:0000313" key="2">
    <source>
        <dbReference type="Proteomes" id="UP001501166"/>
    </source>
</evidence>